<evidence type="ECO:0000313" key="3">
    <source>
        <dbReference type="Proteomes" id="UP000053562"/>
    </source>
</evidence>
<sequence>MTCLSKALHFLSQNERSVKVHRMKIPDLLKLLNRHREIKQDDLDNINIQIINTLNEINPNKIINNIVRNNVRGRHDLKSLRKKIYFNHLLLKTGAERGNFFKAYECREETSGRGDSPGGATTEVGEVNEIDEFTGVQKNPYGRNKRKVKMGAGPQRSNGDKNTECNEVELNTELLTDLPSGEDQRGKTKFTFFELASSYSNFVLDNILRHVCSYIYNYKVLNKINEEENKGHELVSLFLMSSIFHHFFELKFGYSYMVHFLNGLKVYKIKREINVHQVGFEIIHGYAAVVEEEARGGVTPEGEADPVLEKVYDVSFIIDYLSEHANRNDSGIAMRKNLPPANLHNFSAHTFEDAKKKQTYVVNAKDKILLSYSVDESYLNHFLHILQNKYNPERISFSNYCLLVHMYSMSNHFVVNMFAALPLSFLKNKMDANVNILIILLNSCLFFLRGKSFLNTPNAFHIHVVSDEGKLIGGKECVRKECVRKECVRKECVSKECESKECVSKECESKECVSKECESKESLHKESVHMVKEKMYALAEQLINYIFQNKGTLNNDHLLQLFEILSFVKYNKALFSYIFHKMNGSLCLLDKYQIFYFLNSLANYDIVCNGARRDIRLHTLKHLEQYSPRERQRLEGYLHARH</sequence>
<feature type="region of interest" description="Disordered" evidence="1">
    <location>
        <begin position="141"/>
        <end position="163"/>
    </location>
</feature>
<dbReference type="EMBL" id="KQ234289">
    <property type="protein sequence ID" value="KMZ80299.1"/>
    <property type="molecule type" value="Genomic_DNA"/>
</dbReference>
<gene>
    <name evidence="2" type="ORF">PVIIG_03203</name>
</gene>
<accession>A0A0J9SBM5</accession>
<name>A0A0J9SBM5_PLAVI</name>
<dbReference type="AlphaFoldDB" id="A0A0J9SBM5"/>
<evidence type="ECO:0000313" key="2">
    <source>
        <dbReference type="EMBL" id="KMZ80299.1"/>
    </source>
</evidence>
<organism evidence="2 3">
    <name type="scientific">Plasmodium vivax India VII</name>
    <dbReference type="NCBI Taxonomy" id="1077284"/>
    <lineage>
        <taxon>Eukaryota</taxon>
        <taxon>Sar</taxon>
        <taxon>Alveolata</taxon>
        <taxon>Apicomplexa</taxon>
        <taxon>Aconoidasida</taxon>
        <taxon>Haemosporida</taxon>
        <taxon>Plasmodiidae</taxon>
        <taxon>Plasmodium</taxon>
        <taxon>Plasmodium (Plasmodium)</taxon>
    </lineage>
</organism>
<evidence type="ECO:0000256" key="1">
    <source>
        <dbReference type="SAM" id="MobiDB-lite"/>
    </source>
</evidence>
<dbReference type="Proteomes" id="UP000053562">
    <property type="component" value="Unassembled WGS sequence"/>
</dbReference>
<dbReference type="OrthoDB" id="377727at2759"/>
<reference evidence="2 3" key="1">
    <citation type="submission" date="2011-08" db="EMBL/GenBank/DDBJ databases">
        <title>The Genome Sequence of Plasmodium vivax India VII.</title>
        <authorList>
            <consortium name="The Broad Institute Genome Sequencing Platform"/>
            <consortium name="The Broad Institute Genome Sequencing Center for Infectious Disease"/>
            <person name="Neafsey D."/>
            <person name="Carlton J."/>
            <person name="Barnwell J."/>
            <person name="Collins W."/>
            <person name="Escalante A."/>
            <person name="Mullikin J."/>
            <person name="Saul A."/>
            <person name="Guigo R."/>
            <person name="Camara F."/>
            <person name="Young S.K."/>
            <person name="Zeng Q."/>
            <person name="Gargeya S."/>
            <person name="Fitzgerald M."/>
            <person name="Haas B."/>
            <person name="Abouelleil A."/>
            <person name="Alvarado L."/>
            <person name="Arachchi H.M."/>
            <person name="Berlin A."/>
            <person name="Brown A."/>
            <person name="Chapman S.B."/>
            <person name="Chen Z."/>
            <person name="Dunbar C."/>
            <person name="Freedman E."/>
            <person name="Gearin G."/>
            <person name="Gellesch M."/>
            <person name="Goldberg J."/>
            <person name="Griggs A."/>
            <person name="Gujja S."/>
            <person name="Heiman D."/>
            <person name="Howarth C."/>
            <person name="Larson L."/>
            <person name="Lui A."/>
            <person name="MacDonald P.J.P."/>
            <person name="Montmayeur A."/>
            <person name="Murphy C."/>
            <person name="Neiman D."/>
            <person name="Pearson M."/>
            <person name="Priest M."/>
            <person name="Roberts A."/>
            <person name="Saif S."/>
            <person name="Shea T."/>
            <person name="Shenoy N."/>
            <person name="Sisk P."/>
            <person name="Stolte C."/>
            <person name="Sykes S."/>
            <person name="Wortman J."/>
            <person name="Nusbaum C."/>
            <person name="Birren B."/>
        </authorList>
    </citation>
    <scope>NUCLEOTIDE SEQUENCE [LARGE SCALE GENOMIC DNA]</scope>
    <source>
        <strain evidence="2 3">India VII</strain>
    </source>
</reference>
<protein>
    <submittedName>
        <fullName evidence="2">Uncharacterized protein</fullName>
    </submittedName>
</protein>
<proteinExistence type="predicted"/>